<proteinExistence type="predicted"/>
<dbReference type="Proteomes" id="UP000176914">
    <property type="component" value="Unassembled WGS sequence"/>
</dbReference>
<dbReference type="PANTHER" id="PTHR38600">
    <property type="entry name" value="TRANSCRIPTIONAL REGULATORY PROTEIN"/>
    <property type="match status" value="1"/>
</dbReference>
<accession>A0A1F6E7F3</accession>
<dbReference type="SMART" id="SM00418">
    <property type="entry name" value="HTH_ARSR"/>
    <property type="match status" value="1"/>
</dbReference>
<dbReference type="InterPro" id="IPR036388">
    <property type="entry name" value="WH-like_DNA-bd_sf"/>
</dbReference>
<dbReference type="AlphaFoldDB" id="A0A1F6E7F3"/>
<evidence type="ECO:0000313" key="2">
    <source>
        <dbReference type="EMBL" id="OGG69629.1"/>
    </source>
</evidence>
<dbReference type="Pfam" id="PF12840">
    <property type="entry name" value="HTH_20"/>
    <property type="match status" value="1"/>
</dbReference>
<dbReference type="PANTHER" id="PTHR38600:SF2">
    <property type="entry name" value="SLL0088 PROTEIN"/>
    <property type="match status" value="1"/>
</dbReference>
<reference evidence="2 3" key="1">
    <citation type="journal article" date="2016" name="Nat. Commun.">
        <title>Thousands of microbial genomes shed light on interconnected biogeochemical processes in an aquifer system.</title>
        <authorList>
            <person name="Anantharaman K."/>
            <person name="Brown C.T."/>
            <person name="Hug L.A."/>
            <person name="Sharon I."/>
            <person name="Castelle C.J."/>
            <person name="Probst A.J."/>
            <person name="Thomas B.C."/>
            <person name="Singh A."/>
            <person name="Wilkins M.J."/>
            <person name="Karaoz U."/>
            <person name="Brodie E.L."/>
            <person name="Williams K.H."/>
            <person name="Hubbard S.S."/>
            <person name="Banfield J.F."/>
        </authorList>
    </citation>
    <scope>NUCLEOTIDE SEQUENCE [LARGE SCALE GENOMIC DNA]</scope>
</reference>
<organism evidence="2 3">
    <name type="scientific">Candidatus Kaiserbacteria bacterium RIFCSPHIGHO2_02_FULL_55_25</name>
    <dbReference type="NCBI Taxonomy" id="1798498"/>
    <lineage>
        <taxon>Bacteria</taxon>
        <taxon>Candidatus Kaiseribacteriota</taxon>
    </lineage>
</organism>
<sequence>MTKYWNPRRIKRIKDRKLRAAKRASENAAILRERARSYTPGDARKNAGLMLDALGLPLRRRMLARLRREGTMSVSKLVEPFRITLPSALEHVRVLERSGIITTHKHGRVRLCVYRPEALKELARELTSRGLEYNPNT</sequence>
<protein>
    <recommendedName>
        <fullName evidence="1">HTH arsR-type domain-containing protein</fullName>
    </recommendedName>
</protein>
<dbReference type="PROSITE" id="PS50987">
    <property type="entry name" value="HTH_ARSR_2"/>
    <property type="match status" value="1"/>
</dbReference>
<dbReference type="InterPro" id="IPR036390">
    <property type="entry name" value="WH_DNA-bd_sf"/>
</dbReference>
<evidence type="ECO:0000259" key="1">
    <source>
        <dbReference type="PROSITE" id="PS50987"/>
    </source>
</evidence>
<comment type="caution">
    <text evidence="2">The sequence shown here is derived from an EMBL/GenBank/DDBJ whole genome shotgun (WGS) entry which is preliminary data.</text>
</comment>
<dbReference type="InterPro" id="IPR001845">
    <property type="entry name" value="HTH_ArsR_DNA-bd_dom"/>
</dbReference>
<dbReference type="SUPFAM" id="SSF46785">
    <property type="entry name" value="Winged helix' DNA-binding domain"/>
    <property type="match status" value="1"/>
</dbReference>
<dbReference type="Gene3D" id="1.10.10.10">
    <property type="entry name" value="Winged helix-like DNA-binding domain superfamily/Winged helix DNA-binding domain"/>
    <property type="match status" value="1"/>
</dbReference>
<name>A0A1F6E7F3_9BACT</name>
<gene>
    <name evidence="2" type="ORF">A3C20_03855</name>
</gene>
<dbReference type="EMBL" id="MFLL01000010">
    <property type="protein sequence ID" value="OGG69629.1"/>
    <property type="molecule type" value="Genomic_DNA"/>
</dbReference>
<feature type="domain" description="HTH arsR-type" evidence="1">
    <location>
        <begin position="39"/>
        <end position="134"/>
    </location>
</feature>
<dbReference type="GO" id="GO:0003700">
    <property type="term" value="F:DNA-binding transcription factor activity"/>
    <property type="evidence" value="ECO:0007669"/>
    <property type="project" value="InterPro"/>
</dbReference>
<evidence type="ECO:0000313" key="3">
    <source>
        <dbReference type="Proteomes" id="UP000176914"/>
    </source>
</evidence>